<sequence>MSTLNSGPYFIKSAGAEKFIGRARVEYRSLQPKRILLRTTDGSEPPVIFKFELKKQGDTFEIATRGGAIASIDDKLYAVLMPEEPIQQWIIKDIPQQGQNKYLITTNQEDRGWGSPKDDPGAQIELVKLVHSIPRPLQLPHNQIWEIVPVAQ</sequence>
<proteinExistence type="predicted"/>
<name>A0A9P6EBC4_9AGAR</name>
<reference evidence="1" key="1">
    <citation type="submission" date="2020-11" db="EMBL/GenBank/DDBJ databases">
        <authorList>
            <consortium name="DOE Joint Genome Institute"/>
            <person name="Ahrendt S."/>
            <person name="Riley R."/>
            <person name="Andreopoulos W."/>
            <person name="Labutti K."/>
            <person name="Pangilinan J."/>
            <person name="Ruiz-Duenas F.J."/>
            <person name="Barrasa J.M."/>
            <person name="Sanchez-Garcia M."/>
            <person name="Camarero S."/>
            <person name="Miyauchi S."/>
            <person name="Serrano A."/>
            <person name="Linde D."/>
            <person name="Babiker R."/>
            <person name="Drula E."/>
            <person name="Ayuso-Fernandez I."/>
            <person name="Pacheco R."/>
            <person name="Padilla G."/>
            <person name="Ferreira P."/>
            <person name="Barriuso J."/>
            <person name="Kellner H."/>
            <person name="Castanera R."/>
            <person name="Alfaro M."/>
            <person name="Ramirez L."/>
            <person name="Pisabarro A.G."/>
            <person name="Kuo A."/>
            <person name="Tritt A."/>
            <person name="Lipzen A."/>
            <person name="He G."/>
            <person name="Yan M."/>
            <person name="Ng V."/>
            <person name="Cullen D."/>
            <person name="Martin F."/>
            <person name="Rosso M.-N."/>
            <person name="Henrissat B."/>
            <person name="Hibbett D."/>
            <person name="Martinez A.T."/>
            <person name="Grigoriev I.V."/>
        </authorList>
    </citation>
    <scope>NUCLEOTIDE SEQUENCE</scope>
    <source>
        <strain evidence="1">CBS 506.95</strain>
    </source>
</reference>
<dbReference type="CDD" id="cd23428">
    <property type="entry name" value="beta-trefoil_Ricin_SPI"/>
    <property type="match status" value="1"/>
</dbReference>
<dbReference type="InterPro" id="IPR031755">
    <property type="entry name" value="Inhibitor_I66"/>
</dbReference>
<evidence type="ECO:0000313" key="1">
    <source>
        <dbReference type="EMBL" id="KAF9525914.1"/>
    </source>
</evidence>
<dbReference type="OrthoDB" id="3439489at2759"/>
<dbReference type="AlphaFoldDB" id="A0A9P6EBC4"/>
<dbReference type="Gene3D" id="2.80.10.50">
    <property type="match status" value="1"/>
</dbReference>
<dbReference type="Proteomes" id="UP000807306">
    <property type="component" value="Unassembled WGS sequence"/>
</dbReference>
<dbReference type="Pfam" id="PF16850">
    <property type="entry name" value="Inhibitor_I66"/>
    <property type="match status" value="1"/>
</dbReference>
<comment type="caution">
    <text evidence="1">The sequence shown here is derived from an EMBL/GenBank/DDBJ whole genome shotgun (WGS) entry which is preliminary data.</text>
</comment>
<evidence type="ECO:0000313" key="2">
    <source>
        <dbReference type="Proteomes" id="UP000807306"/>
    </source>
</evidence>
<dbReference type="GO" id="GO:0004867">
    <property type="term" value="F:serine-type endopeptidase inhibitor activity"/>
    <property type="evidence" value="ECO:0007669"/>
    <property type="project" value="InterPro"/>
</dbReference>
<protein>
    <submittedName>
        <fullName evidence="1">Uncharacterized protein</fullName>
    </submittedName>
</protein>
<organism evidence="1 2">
    <name type="scientific">Crepidotus variabilis</name>
    <dbReference type="NCBI Taxonomy" id="179855"/>
    <lineage>
        <taxon>Eukaryota</taxon>
        <taxon>Fungi</taxon>
        <taxon>Dikarya</taxon>
        <taxon>Basidiomycota</taxon>
        <taxon>Agaricomycotina</taxon>
        <taxon>Agaricomycetes</taxon>
        <taxon>Agaricomycetidae</taxon>
        <taxon>Agaricales</taxon>
        <taxon>Agaricineae</taxon>
        <taxon>Crepidotaceae</taxon>
        <taxon>Crepidotus</taxon>
    </lineage>
</organism>
<keyword evidence="2" id="KW-1185">Reference proteome</keyword>
<accession>A0A9P6EBC4</accession>
<dbReference type="EMBL" id="MU157878">
    <property type="protein sequence ID" value="KAF9525914.1"/>
    <property type="molecule type" value="Genomic_DNA"/>
</dbReference>
<gene>
    <name evidence="1" type="ORF">CPB83DRAFT_837839</name>
</gene>